<keyword evidence="3" id="KW-1185">Reference proteome</keyword>
<keyword evidence="1" id="KW-0732">Signal</keyword>
<dbReference type="SUPFAM" id="SSF50370">
    <property type="entry name" value="Ricin B-like lectins"/>
    <property type="match status" value="1"/>
</dbReference>
<dbReference type="RefSeq" id="WP_146483903.1">
    <property type="nucleotide sequence ID" value="NZ_CP042266.1"/>
</dbReference>
<evidence type="ECO:0000256" key="1">
    <source>
        <dbReference type="SAM" id="SignalP"/>
    </source>
</evidence>
<proteinExistence type="predicted"/>
<dbReference type="EMBL" id="CP042266">
    <property type="protein sequence ID" value="QDY80510.1"/>
    <property type="molecule type" value="Genomic_DNA"/>
</dbReference>
<feature type="chain" id="PRO_5022743190" evidence="1">
    <location>
        <begin position="28"/>
        <end position="98"/>
    </location>
</feature>
<dbReference type="Gene3D" id="2.80.10.50">
    <property type="match status" value="1"/>
</dbReference>
<gene>
    <name evidence="2" type="ORF">FQU76_32830</name>
</gene>
<name>A0A5B8JRB0_9ACTN</name>
<feature type="signal peptide" evidence="1">
    <location>
        <begin position="1"/>
        <end position="27"/>
    </location>
</feature>
<organism evidence="2 3">
    <name type="scientific">Streptomyces qinzhouensis</name>
    <dbReference type="NCBI Taxonomy" id="2599401"/>
    <lineage>
        <taxon>Bacteria</taxon>
        <taxon>Bacillati</taxon>
        <taxon>Actinomycetota</taxon>
        <taxon>Actinomycetes</taxon>
        <taxon>Kitasatosporales</taxon>
        <taxon>Streptomycetaceae</taxon>
        <taxon>Streptomyces</taxon>
    </lineage>
</organism>
<dbReference type="KEGG" id="sqz:FQU76_32830"/>
<accession>A0A5B8JRB0</accession>
<dbReference type="PROSITE" id="PS50231">
    <property type="entry name" value="RICIN_B_LECTIN"/>
    <property type="match status" value="1"/>
</dbReference>
<dbReference type="InterPro" id="IPR035992">
    <property type="entry name" value="Ricin_B-like_lectins"/>
</dbReference>
<dbReference type="GO" id="GO:0030246">
    <property type="term" value="F:carbohydrate binding"/>
    <property type="evidence" value="ECO:0007669"/>
    <property type="project" value="UniProtKB-KW"/>
</dbReference>
<evidence type="ECO:0000313" key="2">
    <source>
        <dbReference type="EMBL" id="QDY80510.1"/>
    </source>
</evidence>
<dbReference type="AlphaFoldDB" id="A0A5B8JRB0"/>
<keyword evidence="2" id="KW-0430">Lectin</keyword>
<reference evidence="2 3" key="1">
    <citation type="submission" date="2019-07" db="EMBL/GenBank/DDBJ databases">
        <authorList>
            <person name="Zhu P."/>
        </authorList>
    </citation>
    <scope>NUCLEOTIDE SEQUENCE [LARGE SCALE GENOMIC DNA]</scope>
    <source>
        <strain evidence="2 3">SSL-25</strain>
    </source>
</reference>
<dbReference type="Proteomes" id="UP000320580">
    <property type="component" value="Chromosome"/>
</dbReference>
<sequence length="98" mass="9952">MRKALIAALSAVVVPAALLGTAGPAQAGPPPVGPAAAAPVTPEQAAAGKRLAAAGTVTIKNRYNDRCLQARGDVAGSEARLVNCDVNDPRQQWDVAWV</sequence>
<evidence type="ECO:0000313" key="3">
    <source>
        <dbReference type="Proteomes" id="UP000320580"/>
    </source>
</evidence>
<protein>
    <submittedName>
        <fullName evidence="2">Ricin-type beta-trefoil lectin domain protein</fullName>
    </submittedName>
</protein>